<gene>
    <name evidence="2" type="ORF">CORC01_09779</name>
</gene>
<dbReference type="Proteomes" id="UP000176998">
    <property type="component" value="Unassembled WGS sequence"/>
</dbReference>
<keyword evidence="3" id="KW-1185">Reference proteome</keyword>
<protein>
    <submittedName>
        <fullName evidence="2">Uncharacterized protein</fullName>
    </submittedName>
</protein>
<reference evidence="2 3" key="1">
    <citation type="submission" date="2016-09" db="EMBL/GenBank/DDBJ databases">
        <authorList>
            <person name="Capua I."/>
            <person name="De Benedictis P."/>
            <person name="Joannis T."/>
            <person name="Lombin L.H."/>
            <person name="Cattoli G."/>
        </authorList>
    </citation>
    <scope>NUCLEOTIDE SEQUENCE [LARGE SCALE GENOMIC DNA]</scope>
    <source>
        <strain evidence="2 3">IMI 309357</strain>
    </source>
</reference>
<dbReference type="OrthoDB" id="4847182at2759"/>
<evidence type="ECO:0000256" key="1">
    <source>
        <dbReference type="SAM" id="MobiDB-lite"/>
    </source>
</evidence>
<evidence type="ECO:0000313" key="2">
    <source>
        <dbReference type="EMBL" id="OHE94860.1"/>
    </source>
</evidence>
<dbReference type="RefSeq" id="XP_022472022.1">
    <property type="nucleotide sequence ID" value="XM_022621408.1"/>
</dbReference>
<evidence type="ECO:0000313" key="3">
    <source>
        <dbReference type="Proteomes" id="UP000176998"/>
    </source>
</evidence>
<feature type="region of interest" description="Disordered" evidence="1">
    <location>
        <begin position="166"/>
        <end position="192"/>
    </location>
</feature>
<organism evidence="2 3">
    <name type="scientific">Colletotrichum orchidophilum</name>
    <dbReference type="NCBI Taxonomy" id="1209926"/>
    <lineage>
        <taxon>Eukaryota</taxon>
        <taxon>Fungi</taxon>
        <taxon>Dikarya</taxon>
        <taxon>Ascomycota</taxon>
        <taxon>Pezizomycotina</taxon>
        <taxon>Sordariomycetes</taxon>
        <taxon>Hypocreomycetidae</taxon>
        <taxon>Glomerellales</taxon>
        <taxon>Glomerellaceae</taxon>
        <taxon>Colletotrichum</taxon>
    </lineage>
</organism>
<dbReference type="AlphaFoldDB" id="A0A1G4B0A9"/>
<comment type="caution">
    <text evidence="2">The sequence shown here is derived from an EMBL/GenBank/DDBJ whole genome shotgun (WGS) entry which is preliminary data.</text>
</comment>
<dbReference type="EMBL" id="MJBS01000091">
    <property type="protein sequence ID" value="OHE94860.1"/>
    <property type="molecule type" value="Genomic_DNA"/>
</dbReference>
<sequence>MRTQDSAQADVHLQRVLRDIIVPLAENLSTYGGSDRECLIESVNQGWTLSPFITVELFRLVECEEEVNCENPDLIVHGSLAVSVRFEVTLLPEAGLPPEFEAATKQDEEQGNSSERMPTPQALPSRPRPQQRRRGGLSAGIHATLQTTLTSHDVNAKPLAARLGEPERPSLLSGSAAAPQSPPPAGSSHPGHEAIRSILFTDHEQFQALSPEIQQKVLAAFPWLVLSEETQGRLNLKRRAKQAEVHARQAETNWLATAIRSMEDGDRDAIEFLQSVLLSDDDERDWLALGLDTN</sequence>
<feature type="compositionally biased region" description="Low complexity" evidence="1">
    <location>
        <begin position="169"/>
        <end position="179"/>
    </location>
</feature>
<dbReference type="GeneID" id="34562918"/>
<accession>A0A1G4B0A9</accession>
<name>A0A1G4B0A9_9PEZI</name>
<proteinExistence type="predicted"/>
<feature type="region of interest" description="Disordered" evidence="1">
    <location>
        <begin position="104"/>
        <end position="136"/>
    </location>
</feature>